<feature type="domain" description="Siroheme synthase central" evidence="7">
    <location>
        <begin position="149"/>
        <end position="171"/>
    </location>
</feature>
<dbReference type="Gene3D" id="3.40.50.720">
    <property type="entry name" value="NAD(P)-binding Rossmann-like Domain"/>
    <property type="match status" value="1"/>
</dbReference>
<dbReference type="InterPro" id="IPR028161">
    <property type="entry name" value="Met8-like"/>
</dbReference>
<dbReference type="EMBL" id="CP015054">
    <property type="protein sequence ID" value="QGN13971.1"/>
    <property type="molecule type" value="Genomic_DNA"/>
</dbReference>
<dbReference type="SUPFAM" id="SSF75615">
    <property type="entry name" value="Siroheme synthase middle domains-like"/>
    <property type="match status" value="1"/>
</dbReference>
<protein>
    <recommendedName>
        <fullName evidence="2">precorrin-2 dehydrogenase</fullName>
        <ecNumber evidence="2">1.3.1.76</ecNumber>
    </recommendedName>
</protein>
<evidence type="ECO:0000256" key="5">
    <source>
        <dbReference type="ARBA" id="ARBA00023244"/>
    </source>
</evidence>
<evidence type="ECO:0000256" key="1">
    <source>
        <dbReference type="ARBA" id="ARBA00005010"/>
    </source>
</evidence>
<keyword evidence="3" id="KW-0560">Oxidoreductase</keyword>
<keyword evidence="4" id="KW-0520">NAD</keyword>
<dbReference type="PANTHER" id="PTHR35330:SF1">
    <property type="entry name" value="SIROHEME BIOSYNTHESIS PROTEIN MET8"/>
    <property type="match status" value="1"/>
</dbReference>
<dbReference type="InterPro" id="IPR028162">
    <property type="entry name" value="Met8_C"/>
</dbReference>
<evidence type="ECO:0000259" key="7">
    <source>
        <dbReference type="Pfam" id="PF14824"/>
    </source>
</evidence>
<dbReference type="Proteomes" id="UP000422736">
    <property type="component" value="Chromosome 1"/>
</dbReference>
<accession>A0ABX6EQ79</accession>
<gene>
    <name evidence="8" type="primary">MET8</name>
    <name evidence="8" type="ORF">FIM1_620</name>
</gene>
<dbReference type="Gene3D" id="3.30.160.110">
    <property type="entry name" value="Siroheme synthase, domain 2"/>
    <property type="match status" value="1"/>
</dbReference>
<evidence type="ECO:0000259" key="6">
    <source>
        <dbReference type="Pfam" id="PF14823"/>
    </source>
</evidence>
<dbReference type="InterPro" id="IPR028281">
    <property type="entry name" value="Sirohaem_synthase_central"/>
</dbReference>
<keyword evidence="9" id="KW-1185">Reference proteome</keyword>
<name>A0ABX6EQ79_KLUMA</name>
<evidence type="ECO:0000313" key="9">
    <source>
        <dbReference type="Proteomes" id="UP000422736"/>
    </source>
</evidence>
<reference evidence="8 9" key="1">
    <citation type="submission" date="2016-03" db="EMBL/GenBank/DDBJ databases">
        <title>How can Kluyveromyces marxianus grow so fast - potential evolutionary course in Saccharomyces Complex revealed by comparative genomics.</title>
        <authorList>
            <person name="Mo W."/>
            <person name="Lu W."/>
            <person name="Yang X."/>
            <person name="Qi J."/>
            <person name="Lv H."/>
        </authorList>
    </citation>
    <scope>NUCLEOTIDE SEQUENCE [LARGE SCALE GENOMIC DNA]</scope>
    <source>
        <strain evidence="8 9">FIM1</strain>
    </source>
</reference>
<dbReference type="Pfam" id="PF14824">
    <property type="entry name" value="Sirohm_synth_M"/>
    <property type="match status" value="1"/>
</dbReference>
<dbReference type="InterPro" id="IPR036291">
    <property type="entry name" value="NAD(P)-bd_dom_sf"/>
</dbReference>
<evidence type="ECO:0000313" key="8">
    <source>
        <dbReference type="EMBL" id="QGN13971.1"/>
    </source>
</evidence>
<comment type="pathway">
    <text evidence="1">Porphyrin-containing compound metabolism; siroheme biosynthesis; sirohydrochlorin from precorrin-2: step 1/1.</text>
</comment>
<dbReference type="Gene3D" id="1.10.3280.10">
    <property type="entry name" value="Siroheme synthase, domain 3"/>
    <property type="match status" value="1"/>
</dbReference>
<keyword evidence="5" id="KW-0627">Porphyrin biosynthesis</keyword>
<dbReference type="SUPFAM" id="SSF51735">
    <property type="entry name" value="NAD(P)-binding Rossmann-fold domains"/>
    <property type="match status" value="1"/>
</dbReference>
<dbReference type="EC" id="1.3.1.76" evidence="2"/>
<evidence type="ECO:0000256" key="2">
    <source>
        <dbReference type="ARBA" id="ARBA00012400"/>
    </source>
</evidence>
<organism evidence="8 9">
    <name type="scientific">Kluyveromyces marxianus</name>
    <name type="common">Yeast</name>
    <name type="synonym">Candida kefyr</name>
    <dbReference type="NCBI Taxonomy" id="4911"/>
    <lineage>
        <taxon>Eukaryota</taxon>
        <taxon>Fungi</taxon>
        <taxon>Dikarya</taxon>
        <taxon>Ascomycota</taxon>
        <taxon>Saccharomycotina</taxon>
        <taxon>Saccharomycetes</taxon>
        <taxon>Saccharomycetales</taxon>
        <taxon>Saccharomycetaceae</taxon>
        <taxon>Kluyveromyces</taxon>
    </lineage>
</organism>
<evidence type="ECO:0000256" key="4">
    <source>
        <dbReference type="ARBA" id="ARBA00023027"/>
    </source>
</evidence>
<evidence type="ECO:0000256" key="3">
    <source>
        <dbReference type="ARBA" id="ARBA00023002"/>
    </source>
</evidence>
<feature type="domain" description="Siroheme biosynthesis protein Met8 C-terminal" evidence="6">
    <location>
        <begin position="182"/>
        <end position="252"/>
    </location>
</feature>
<dbReference type="PANTHER" id="PTHR35330">
    <property type="entry name" value="SIROHEME BIOSYNTHESIS PROTEIN MET8"/>
    <property type="match status" value="1"/>
</dbReference>
<proteinExistence type="predicted"/>
<dbReference type="Pfam" id="PF14823">
    <property type="entry name" value="Sirohm_synth_C"/>
    <property type="match status" value="1"/>
</dbReference>
<sequence>MLQLSHKLEGKHVLLVGCGEVGYTRVLKLLPTKCKLTIVSPEIHPKLATLVDNEKYEVGQIYKYLARPFKEDDLVMYGNNQAQSIEDLEKPCGFHMVFTCLPDLELSRNIYQMTKLKLGTGTLCNVADQPPLCDFYFGANLRLGDEKYGLSIMISSEGMSPRFTALFKKELMKTYGEWPVKECVEKLNDVREQVRKISEEYVSVFDDDRAQLIKFRMEWLKALTDKFGTQCYRLDVKKVIALFKSMIKSKEVNLDKIPEETLIDDETQNLGQLSIA</sequence>
<dbReference type="Pfam" id="PF13241">
    <property type="entry name" value="NAD_binding_7"/>
    <property type="match status" value="1"/>
</dbReference>